<feature type="binding site" evidence="6">
    <location>
        <position position="213"/>
    </location>
    <ligand>
        <name>AMP</name>
        <dbReference type="ChEBI" id="CHEBI:456215"/>
    </ligand>
</feature>
<dbReference type="GO" id="GO:0110051">
    <property type="term" value="P:metabolite repair"/>
    <property type="evidence" value="ECO:0007669"/>
    <property type="project" value="TreeGrafter"/>
</dbReference>
<evidence type="ECO:0000256" key="4">
    <source>
        <dbReference type="ARBA" id="ARBA00023027"/>
    </source>
</evidence>
<dbReference type="Gene3D" id="3.40.1190.20">
    <property type="match status" value="1"/>
</dbReference>
<sequence length="283" mass="28394">MGVDDGWRDFTAADAARWIAVPGASDDKYRRGVLGVRTGSDEYPGAAVLGVEGAARAGVGMIRYLGPSRARDAVLARRPEAVAQEGRVQAWLLGSGMDPARRSARLDGELREALASGLPAAVDAGVLDLAGEGTGPVVVTPHHRELVGLLAVHGVGATVEEVAANPGDWAVRAAEATGLVVLLKGAATHVAAPGGARLRVALATPWLATAGAGDVLGGILGALLATHHAELAADASVLAPLAATAAAVHGLAAREASRGGPIVALDVAEAVPRVIAGLVADRR</sequence>
<feature type="binding site" evidence="6">
    <location>
        <position position="96"/>
    </location>
    <ligand>
        <name>(6S)-NADPHX</name>
        <dbReference type="ChEBI" id="CHEBI:64076"/>
    </ligand>
</feature>
<keyword evidence="3 6" id="KW-0521">NADP</keyword>
<comment type="similarity">
    <text evidence="6">Belongs to the NnrD/CARKD family.</text>
</comment>
<evidence type="ECO:0000313" key="9">
    <source>
        <dbReference type="Proteomes" id="UP001144396"/>
    </source>
</evidence>
<keyword evidence="2 6" id="KW-0067">ATP-binding</keyword>
<evidence type="ECO:0000256" key="1">
    <source>
        <dbReference type="ARBA" id="ARBA00022741"/>
    </source>
</evidence>
<dbReference type="SUPFAM" id="SSF53613">
    <property type="entry name" value="Ribokinase-like"/>
    <property type="match status" value="1"/>
</dbReference>
<keyword evidence="1 6" id="KW-0547">Nucleotide-binding</keyword>
<dbReference type="InterPro" id="IPR029056">
    <property type="entry name" value="Ribokinase-like"/>
</dbReference>
<name>A0A9W6CVJ9_9MICO</name>
<reference evidence="8" key="1">
    <citation type="submission" date="2022-12" db="EMBL/GenBank/DDBJ databases">
        <title>Reference genome sequencing for broad-spectrum identification of bacterial and archaeal isolates by mass spectrometry.</title>
        <authorList>
            <person name="Sekiguchi Y."/>
            <person name="Tourlousse D.M."/>
        </authorList>
    </citation>
    <scope>NUCLEOTIDE SEQUENCE</scope>
    <source>
        <strain evidence="8">14</strain>
    </source>
</reference>
<comment type="cofactor">
    <cofactor evidence="6">
        <name>Mg(2+)</name>
        <dbReference type="ChEBI" id="CHEBI:18420"/>
    </cofactor>
</comment>
<dbReference type="RefSeq" id="WP_281882031.1">
    <property type="nucleotide sequence ID" value="NZ_BSDP01000001.1"/>
</dbReference>
<feature type="binding site" evidence="6">
    <location>
        <position position="46"/>
    </location>
    <ligand>
        <name>(6S)-NADPHX</name>
        <dbReference type="ChEBI" id="CHEBI:64076"/>
    </ligand>
</feature>
<keyword evidence="4 6" id="KW-0520">NAD</keyword>
<keyword evidence="5 6" id="KW-0456">Lyase</keyword>
<dbReference type="PROSITE" id="PS51383">
    <property type="entry name" value="YJEF_C_3"/>
    <property type="match status" value="1"/>
</dbReference>
<dbReference type="EMBL" id="BSDP01000001">
    <property type="protein sequence ID" value="GLI26032.1"/>
    <property type="molecule type" value="Genomic_DNA"/>
</dbReference>
<proteinExistence type="inferred from homology"/>
<dbReference type="EC" id="4.2.1.136" evidence="6"/>
<feature type="binding site" evidence="6">
    <location>
        <position position="214"/>
    </location>
    <ligand>
        <name>(6S)-NADPHX</name>
        <dbReference type="ChEBI" id="CHEBI:64076"/>
    </ligand>
</feature>
<feature type="binding site" evidence="6">
    <location>
        <begin position="184"/>
        <end position="188"/>
    </location>
    <ligand>
        <name>AMP</name>
        <dbReference type="ChEBI" id="CHEBI:456215"/>
    </ligand>
</feature>
<dbReference type="GO" id="GO:0005524">
    <property type="term" value="F:ATP binding"/>
    <property type="evidence" value="ECO:0007669"/>
    <property type="project" value="UniProtKB-KW"/>
</dbReference>
<evidence type="ECO:0000256" key="2">
    <source>
        <dbReference type="ARBA" id="ARBA00022840"/>
    </source>
</evidence>
<organism evidence="8 9">
    <name type="scientific">Agromyces rhizosphaerae</name>
    <dbReference type="NCBI Taxonomy" id="88374"/>
    <lineage>
        <taxon>Bacteria</taxon>
        <taxon>Bacillati</taxon>
        <taxon>Actinomycetota</taxon>
        <taxon>Actinomycetes</taxon>
        <taxon>Micrococcales</taxon>
        <taxon>Microbacteriaceae</taxon>
        <taxon>Agromyces</taxon>
    </lineage>
</organism>
<evidence type="ECO:0000256" key="6">
    <source>
        <dbReference type="HAMAP-Rule" id="MF_01965"/>
    </source>
</evidence>
<comment type="caution">
    <text evidence="8">The sequence shown here is derived from an EMBL/GenBank/DDBJ whole genome shotgun (WGS) entry which is preliminary data.</text>
</comment>
<dbReference type="Pfam" id="PF01256">
    <property type="entry name" value="Carb_kinase"/>
    <property type="match status" value="1"/>
</dbReference>
<evidence type="ECO:0000259" key="7">
    <source>
        <dbReference type="PROSITE" id="PS51383"/>
    </source>
</evidence>
<gene>
    <name evidence="6" type="primary">nnrD</name>
    <name evidence="8" type="ORF">ARHIZOSPH14_02740</name>
</gene>
<dbReference type="HAMAP" id="MF_01965">
    <property type="entry name" value="NADHX_dehydratase"/>
    <property type="match status" value="1"/>
</dbReference>
<dbReference type="Proteomes" id="UP001144396">
    <property type="component" value="Unassembled WGS sequence"/>
</dbReference>
<protein>
    <recommendedName>
        <fullName evidence="6">ADP-dependent (S)-NAD(P)H-hydrate dehydratase</fullName>
        <ecNumber evidence="6">4.2.1.136</ecNumber>
    </recommendedName>
    <alternativeName>
        <fullName evidence="6">ADP-dependent NAD(P)HX dehydratase</fullName>
    </alternativeName>
</protein>
<dbReference type="GO" id="GO:0052856">
    <property type="term" value="F:NAD(P)HX epimerase activity"/>
    <property type="evidence" value="ECO:0007669"/>
    <property type="project" value="TreeGrafter"/>
</dbReference>
<dbReference type="AlphaFoldDB" id="A0A9W6CVJ9"/>
<evidence type="ECO:0000256" key="3">
    <source>
        <dbReference type="ARBA" id="ARBA00022857"/>
    </source>
</evidence>
<feature type="domain" description="YjeF C-terminal" evidence="7">
    <location>
        <begin position="11"/>
        <end position="278"/>
    </location>
</feature>
<dbReference type="CDD" id="cd01171">
    <property type="entry name" value="YXKO-related"/>
    <property type="match status" value="1"/>
</dbReference>
<comment type="subunit">
    <text evidence="6">Homotetramer.</text>
</comment>
<keyword evidence="9" id="KW-1185">Reference proteome</keyword>
<comment type="function">
    <text evidence="6">Catalyzes the dehydration of the S-form of NAD(P)HX at the expense of ADP, which is converted to AMP. Together with NAD(P)HX epimerase, which catalyzes the epimerization of the S- and R-forms, the enzyme allows the repair of both epimers of NAD(P)HX, a damaged form of NAD(P)H that is a result of enzymatic or heat-dependent hydration.</text>
</comment>
<dbReference type="PANTHER" id="PTHR12592:SF0">
    <property type="entry name" value="ATP-DEPENDENT (S)-NAD(P)H-HYDRATE DEHYDRATASE"/>
    <property type="match status" value="1"/>
</dbReference>
<comment type="catalytic activity">
    <reaction evidence="6">
        <text>(6S)-NADPHX + ADP = AMP + phosphate + NADPH + H(+)</text>
        <dbReference type="Rhea" id="RHEA:32235"/>
        <dbReference type="ChEBI" id="CHEBI:15378"/>
        <dbReference type="ChEBI" id="CHEBI:43474"/>
        <dbReference type="ChEBI" id="CHEBI:57783"/>
        <dbReference type="ChEBI" id="CHEBI:64076"/>
        <dbReference type="ChEBI" id="CHEBI:456215"/>
        <dbReference type="ChEBI" id="CHEBI:456216"/>
        <dbReference type="EC" id="4.2.1.136"/>
    </reaction>
</comment>
<comment type="catalytic activity">
    <reaction evidence="6">
        <text>(6S)-NADHX + ADP = AMP + phosphate + NADH + H(+)</text>
        <dbReference type="Rhea" id="RHEA:32223"/>
        <dbReference type="ChEBI" id="CHEBI:15378"/>
        <dbReference type="ChEBI" id="CHEBI:43474"/>
        <dbReference type="ChEBI" id="CHEBI:57945"/>
        <dbReference type="ChEBI" id="CHEBI:64074"/>
        <dbReference type="ChEBI" id="CHEBI:456215"/>
        <dbReference type="ChEBI" id="CHEBI:456216"/>
        <dbReference type="EC" id="4.2.1.136"/>
    </reaction>
</comment>
<dbReference type="InterPro" id="IPR000631">
    <property type="entry name" value="CARKD"/>
</dbReference>
<evidence type="ECO:0000256" key="5">
    <source>
        <dbReference type="ARBA" id="ARBA00023239"/>
    </source>
</evidence>
<accession>A0A9W6CVJ9</accession>
<evidence type="ECO:0000313" key="8">
    <source>
        <dbReference type="EMBL" id="GLI26032.1"/>
    </source>
</evidence>
<feature type="binding site" evidence="6">
    <location>
        <position position="142"/>
    </location>
    <ligand>
        <name>(6S)-NADPHX</name>
        <dbReference type="ChEBI" id="CHEBI:64076"/>
    </ligand>
</feature>
<dbReference type="GO" id="GO:0052855">
    <property type="term" value="F:ADP-dependent NAD(P)H-hydrate dehydratase activity"/>
    <property type="evidence" value="ECO:0007669"/>
    <property type="project" value="UniProtKB-UniRule"/>
</dbReference>
<dbReference type="GO" id="GO:0046496">
    <property type="term" value="P:nicotinamide nucleotide metabolic process"/>
    <property type="evidence" value="ECO:0007669"/>
    <property type="project" value="UniProtKB-UniRule"/>
</dbReference>
<dbReference type="PANTHER" id="PTHR12592">
    <property type="entry name" value="ATP-DEPENDENT (S)-NAD(P)H-HYDRATE DEHYDRATASE FAMILY MEMBER"/>
    <property type="match status" value="1"/>
</dbReference>